<sequence>MLDHFFELQSLLTYFCRTLLEIRKVFYQQQTSITDMPQARSDSDMSRSPLLQLPPELVLTIGDHLGPASWVALRLSHPHFYHTLNTSTMRDLLLLKGQKLRELDNCARLSILTNIFEFGKDKSEITEQRCALCKEVYPSSLFDSEAPDPVTSRVLRERNASPAPRGRSLTPQASLRRTGQPWLKRIGSLELPPHICGWHRGRFVRTLSVAQIPNSSNRDLVGKTLMDFMFAQQASHKRAKRPGWTRKKEQLCLHCGIVQSWGTCTCRCETCVAVEVQTYTRLRGLDEAGEIGRGWDYEFVRDENGKLYVRETMTLGDRNETRDMLILEES</sequence>
<keyword evidence="2" id="KW-1185">Reference proteome</keyword>
<accession>A0A6G1H4N2</accession>
<proteinExistence type="predicted"/>
<dbReference type="Proteomes" id="UP000800041">
    <property type="component" value="Unassembled WGS sequence"/>
</dbReference>
<organism evidence="1 2">
    <name type="scientific">Aulographum hederae CBS 113979</name>
    <dbReference type="NCBI Taxonomy" id="1176131"/>
    <lineage>
        <taxon>Eukaryota</taxon>
        <taxon>Fungi</taxon>
        <taxon>Dikarya</taxon>
        <taxon>Ascomycota</taxon>
        <taxon>Pezizomycotina</taxon>
        <taxon>Dothideomycetes</taxon>
        <taxon>Pleosporomycetidae</taxon>
        <taxon>Aulographales</taxon>
        <taxon>Aulographaceae</taxon>
    </lineage>
</organism>
<protein>
    <recommendedName>
        <fullName evidence="3">F-box domain-containing protein</fullName>
    </recommendedName>
</protein>
<dbReference type="AlphaFoldDB" id="A0A6G1H4N2"/>
<evidence type="ECO:0008006" key="3">
    <source>
        <dbReference type="Google" id="ProtNLM"/>
    </source>
</evidence>
<gene>
    <name evidence="1" type="ORF">K402DRAFT_38307</name>
</gene>
<evidence type="ECO:0000313" key="2">
    <source>
        <dbReference type="Proteomes" id="UP000800041"/>
    </source>
</evidence>
<evidence type="ECO:0000313" key="1">
    <source>
        <dbReference type="EMBL" id="KAF1987980.1"/>
    </source>
</evidence>
<dbReference type="EMBL" id="ML977150">
    <property type="protein sequence ID" value="KAF1987980.1"/>
    <property type="molecule type" value="Genomic_DNA"/>
</dbReference>
<reference evidence="1" key="1">
    <citation type="journal article" date="2020" name="Stud. Mycol.">
        <title>101 Dothideomycetes genomes: a test case for predicting lifestyles and emergence of pathogens.</title>
        <authorList>
            <person name="Haridas S."/>
            <person name="Albert R."/>
            <person name="Binder M."/>
            <person name="Bloem J."/>
            <person name="Labutti K."/>
            <person name="Salamov A."/>
            <person name="Andreopoulos B."/>
            <person name="Baker S."/>
            <person name="Barry K."/>
            <person name="Bills G."/>
            <person name="Bluhm B."/>
            <person name="Cannon C."/>
            <person name="Castanera R."/>
            <person name="Culley D."/>
            <person name="Daum C."/>
            <person name="Ezra D."/>
            <person name="Gonzalez J."/>
            <person name="Henrissat B."/>
            <person name="Kuo A."/>
            <person name="Liang C."/>
            <person name="Lipzen A."/>
            <person name="Lutzoni F."/>
            <person name="Magnuson J."/>
            <person name="Mondo S."/>
            <person name="Nolan M."/>
            <person name="Ohm R."/>
            <person name="Pangilinan J."/>
            <person name="Park H.-J."/>
            <person name="Ramirez L."/>
            <person name="Alfaro M."/>
            <person name="Sun H."/>
            <person name="Tritt A."/>
            <person name="Yoshinaga Y."/>
            <person name="Zwiers L.-H."/>
            <person name="Turgeon B."/>
            <person name="Goodwin S."/>
            <person name="Spatafora J."/>
            <person name="Crous P."/>
            <person name="Grigoriev I."/>
        </authorList>
    </citation>
    <scope>NUCLEOTIDE SEQUENCE</scope>
    <source>
        <strain evidence="1">CBS 113979</strain>
    </source>
</reference>
<name>A0A6G1H4N2_9PEZI</name>
<dbReference type="OrthoDB" id="3939900at2759"/>